<sequence>MVEYLRRISLSIIFGVIDLFVRQKRSDVMICTQYAILDADVKPLLDRLSEVSAGQIYVCVQEDQLDTSTNDLESPYNDQVTIVESDTFSFLFKLATCRLVVLEGPHHLHGYRLFWQNYRRTCVLFYHGVITKAYRRHANDNSSPSLFGRVKNTVLDWYLYTGIDAQSVASDVERFFRSSAEGRHPAHFETLGYPRYDRIAELLSDDPSPPPEEIDVEELKTDHDTILYAPTHKDGAYRSTPFPFENFELEELRTFLREQDARLFLRMHPNEEDSGIYEKFVDGETIFYAGQDRSPSSLELLAHVDVLVTDYSSIYMDFLPFDRPVIFVTDRHEQFVDQRGIAFDYDRYFPGKTIDSAEEFLEHLETCLAGDETFSEDRSFVRRVLLPNWKESTVEKVLAFSGFCDDESDPDSQYT</sequence>
<dbReference type="PANTHER" id="PTHR37316:SF3">
    <property type="entry name" value="TEICHOIC ACID GLYCEROL-PHOSPHATE TRANSFERASE"/>
    <property type="match status" value="1"/>
</dbReference>
<protein>
    <recommendedName>
        <fullName evidence="3">CDP-glycerol--glycerophosphate glycerophosphotransferase</fullName>
    </recommendedName>
</protein>
<dbReference type="SUPFAM" id="SSF53756">
    <property type="entry name" value="UDP-Glycosyltransferase/glycogen phosphorylase"/>
    <property type="match status" value="1"/>
</dbReference>
<dbReference type="RefSeq" id="WP_086889182.1">
    <property type="nucleotide sequence ID" value="NZ_CP019893.1"/>
</dbReference>
<accession>A0A2Z2HU72</accession>
<evidence type="ECO:0000313" key="2">
    <source>
        <dbReference type="Proteomes" id="UP000250088"/>
    </source>
</evidence>
<dbReference type="GO" id="GO:0016020">
    <property type="term" value="C:membrane"/>
    <property type="evidence" value="ECO:0007669"/>
    <property type="project" value="InterPro"/>
</dbReference>
<evidence type="ECO:0008006" key="3">
    <source>
        <dbReference type="Google" id="ProtNLM"/>
    </source>
</evidence>
<dbReference type="InterPro" id="IPR051612">
    <property type="entry name" value="Teichoic_Acid_Biosynth"/>
</dbReference>
<dbReference type="Gene3D" id="3.40.50.12580">
    <property type="match status" value="1"/>
</dbReference>
<name>A0A2Z2HU72_9EURY</name>
<dbReference type="Pfam" id="PF04464">
    <property type="entry name" value="Glyphos_transf"/>
    <property type="match status" value="1"/>
</dbReference>
<dbReference type="InterPro" id="IPR007554">
    <property type="entry name" value="Glycerophosphate_synth"/>
</dbReference>
<dbReference type="Proteomes" id="UP000250088">
    <property type="component" value="Chromosome"/>
</dbReference>
<keyword evidence="2" id="KW-1185">Reference proteome</keyword>
<gene>
    <name evidence="1" type="ORF">B1756_14525</name>
</gene>
<dbReference type="KEGG" id="naj:B1756_14525"/>
<dbReference type="PANTHER" id="PTHR37316">
    <property type="entry name" value="TEICHOIC ACID GLYCEROL-PHOSPHATE PRIMASE"/>
    <property type="match status" value="1"/>
</dbReference>
<dbReference type="EMBL" id="CP019893">
    <property type="protein sequence ID" value="ARS90816.1"/>
    <property type="molecule type" value="Genomic_DNA"/>
</dbReference>
<reference evidence="2" key="1">
    <citation type="submission" date="2017-02" db="EMBL/GenBank/DDBJ databases">
        <title>Natronthermophilus aegyptiacus gen. nov.,sp. nov., an aerobic, extremely halophilic alkalithermophilic archaeon isolated from the athalassohaline Wadi An Natrun, Egypt.</title>
        <authorList>
            <person name="Zhao B."/>
        </authorList>
    </citation>
    <scope>NUCLEOTIDE SEQUENCE [LARGE SCALE GENOMIC DNA]</scope>
    <source>
        <strain evidence="2">JW/NM-HA 15</strain>
    </source>
</reference>
<dbReference type="InterPro" id="IPR043148">
    <property type="entry name" value="TagF_C"/>
</dbReference>
<dbReference type="GeneID" id="32895313"/>
<evidence type="ECO:0000313" key="1">
    <source>
        <dbReference type="EMBL" id="ARS90816.1"/>
    </source>
</evidence>
<organism evidence="1 2">
    <name type="scientific">Natrarchaeobaculum aegyptiacum</name>
    <dbReference type="NCBI Taxonomy" id="745377"/>
    <lineage>
        <taxon>Archaea</taxon>
        <taxon>Methanobacteriati</taxon>
        <taxon>Methanobacteriota</taxon>
        <taxon>Stenosarchaea group</taxon>
        <taxon>Halobacteria</taxon>
        <taxon>Halobacteriales</taxon>
        <taxon>Natrialbaceae</taxon>
        <taxon>Natrarchaeobaculum</taxon>
    </lineage>
</organism>
<proteinExistence type="predicted"/>
<dbReference type="AlphaFoldDB" id="A0A2Z2HU72"/>
<dbReference type="GO" id="GO:0047355">
    <property type="term" value="F:CDP-glycerol glycerophosphotransferase activity"/>
    <property type="evidence" value="ECO:0007669"/>
    <property type="project" value="InterPro"/>
</dbReference>